<protein>
    <recommendedName>
        <fullName evidence="2">glycerophosphodiester phosphodiesterase</fullName>
        <ecNumber evidence="2">3.1.4.46</ecNumber>
    </recommendedName>
</protein>
<reference evidence="10" key="1">
    <citation type="submission" date="2017-02" db="EMBL/GenBank/DDBJ databases">
        <authorList>
            <person name="Dridi B."/>
        </authorList>
    </citation>
    <scope>NUCLEOTIDE SEQUENCE [LARGE SCALE GENOMIC DNA]</scope>
    <source>
        <strain evidence="10">EB411</strain>
    </source>
</reference>
<gene>
    <name evidence="9" type="ORF">FM119_12615</name>
</gene>
<keyword evidence="10" id="KW-1185">Reference proteome</keyword>
<dbReference type="RefSeq" id="WP_087138525.1">
    <property type="nucleotide sequence ID" value="NZ_FUKR01000073.1"/>
</dbReference>
<dbReference type="Proteomes" id="UP000196778">
    <property type="component" value="Unassembled WGS sequence"/>
</dbReference>
<dbReference type="OrthoDB" id="9758957at2"/>
<feature type="domain" description="GP-PDE" evidence="8">
    <location>
        <begin position="8"/>
        <end position="351"/>
    </location>
</feature>
<evidence type="ECO:0000256" key="1">
    <source>
        <dbReference type="ARBA" id="ARBA00007277"/>
    </source>
</evidence>
<evidence type="ECO:0000256" key="6">
    <source>
        <dbReference type="ARBA" id="ARBA00047512"/>
    </source>
</evidence>
<evidence type="ECO:0000256" key="5">
    <source>
        <dbReference type="ARBA" id="ARBA00022801"/>
    </source>
</evidence>
<dbReference type="InterPro" id="IPR017946">
    <property type="entry name" value="PLC-like_Pdiesterase_TIM-brl"/>
</dbReference>
<dbReference type="PROSITE" id="PS51704">
    <property type="entry name" value="GP_PDE"/>
    <property type="match status" value="1"/>
</dbReference>
<sequence>MTDGTRTPLIIGHRGSPATRPEHSRSSYELAIAQGADAVEPDVVASRDGVLLVRHENEISGTTDVADRPEFADRRRTQIVDGRSVTGWFTEDFDWAELATLRCRERLPLLRPLSAEHDGAEPLLRLSDVLAILDAADGNVAAVIELKHAEHFAGVGLPLDALLAAELSERGWATGRRLYLESFEERVLHGVRDRGVEASLVYLMEDHGGAQDLVGELGSAAPRYAEQRRESALAELAARVDGISVDTSVLLRPLPGGVGGSDPAVDEVPGGGEDELRGERLVERAHAHGLLVFAWTLRAENAFLEPQYRSDGVDAPAEGAVGDWQGQFGRVLATGVDGAFVDQVDLGVRARQRLVAPAEGVDDVV</sequence>
<evidence type="ECO:0000259" key="8">
    <source>
        <dbReference type="PROSITE" id="PS51704"/>
    </source>
</evidence>
<keyword evidence="5 9" id="KW-0378">Hydrolase</keyword>
<keyword evidence="3" id="KW-0732">Signal</keyword>
<accession>A0A1R4KBA5</accession>
<dbReference type="GO" id="GO:0042597">
    <property type="term" value="C:periplasmic space"/>
    <property type="evidence" value="ECO:0007669"/>
    <property type="project" value="TreeGrafter"/>
</dbReference>
<keyword evidence="4" id="KW-0319">Glycerol metabolism</keyword>
<evidence type="ECO:0000256" key="2">
    <source>
        <dbReference type="ARBA" id="ARBA00012247"/>
    </source>
</evidence>
<feature type="region of interest" description="Disordered" evidence="7">
    <location>
        <begin position="1"/>
        <end position="24"/>
    </location>
</feature>
<name>A0A1R4KBA5_9MICO</name>
<evidence type="ECO:0000313" key="10">
    <source>
        <dbReference type="Proteomes" id="UP000196778"/>
    </source>
</evidence>
<dbReference type="Gene3D" id="3.20.20.190">
    <property type="entry name" value="Phosphatidylinositol (PI) phosphodiesterase"/>
    <property type="match status" value="1"/>
</dbReference>
<comment type="catalytic activity">
    <reaction evidence="6">
        <text>a sn-glycero-3-phosphodiester + H2O = an alcohol + sn-glycerol 3-phosphate + H(+)</text>
        <dbReference type="Rhea" id="RHEA:12969"/>
        <dbReference type="ChEBI" id="CHEBI:15377"/>
        <dbReference type="ChEBI" id="CHEBI:15378"/>
        <dbReference type="ChEBI" id="CHEBI:30879"/>
        <dbReference type="ChEBI" id="CHEBI:57597"/>
        <dbReference type="ChEBI" id="CHEBI:83408"/>
        <dbReference type="EC" id="3.1.4.46"/>
    </reaction>
</comment>
<dbReference type="InterPro" id="IPR030395">
    <property type="entry name" value="GP_PDE_dom"/>
</dbReference>
<dbReference type="Pfam" id="PF03009">
    <property type="entry name" value="GDPD"/>
    <property type="match status" value="1"/>
</dbReference>
<dbReference type="PANTHER" id="PTHR43620:SF7">
    <property type="entry name" value="GLYCEROPHOSPHODIESTER PHOSPHODIESTERASE GDPD5-RELATED"/>
    <property type="match status" value="1"/>
</dbReference>
<evidence type="ECO:0000313" key="9">
    <source>
        <dbReference type="EMBL" id="SJN41434.1"/>
    </source>
</evidence>
<comment type="similarity">
    <text evidence="1">Belongs to the glycerophosphoryl diester phosphodiesterase family.</text>
</comment>
<dbReference type="EC" id="3.1.4.46" evidence="2"/>
<organism evidence="9 10">
    <name type="scientific">Mycetocola reblochoni REB411</name>
    <dbReference type="NCBI Taxonomy" id="1255698"/>
    <lineage>
        <taxon>Bacteria</taxon>
        <taxon>Bacillati</taxon>
        <taxon>Actinomycetota</taxon>
        <taxon>Actinomycetes</taxon>
        <taxon>Micrococcales</taxon>
        <taxon>Microbacteriaceae</taxon>
        <taxon>Mycetocola</taxon>
    </lineage>
</organism>
<dbReference type="GO" id="GO:0008889">
    <property type="term" value="F:glycerophosphodiester phosphodiesterase activity"/>
    <property type="evidence" value="ECO:0007669"/>
    <property type="project" value="UniProtKB-EC"/>
</dbReference>
<proteinExistence type="inferred from homology"/>
<dbReference type="SUPFAM" id="SSF51695">
    <property type="entry name" value="PLC-like phosphodiesterases"/>
    <property type="match status" value="1"/>
</dbReference>
<evidence type="ECO:0000256" key="3">
    <source>
        <dbReference type="ARBA" id="ARBA00022729"/>
    </source>
</evidence>
<dbReference type="GO" id="GO:0006629">
    <property type="term" value="P:lipid metabolic process"/>
    <property type="evidence" value="ECO:0007669"/>
    <property type="project" value="InterPro"/>
</dbReference>
<evidence type="ECO:0000256" key="7">
    <source>
        <dbReference type="SAM" id="MobiDB-lite"/>
    </source>
</evidence>
<evidence type="ECO:0000256" key="4">
    <source>
        <dbReference type="ARBA" id="ARBA00022798"/>
    </source>
</evidence>
<dbReference type="PANTHER" id="PTHR43620">
    <property type="entry name" value="GLYCEROPHOSPHORYL DIESTER PHOSPHODIESTERASE"/>
    <property type="match status" value="1"/>
</dbReference>
<dbReference type="GO" id="GO:0006071">
    <property type="term" value="P:glycerol metabolic process"/>
    <property type="evidence" value="ECO:0007669"/>
    <property type="project" value="UniProtKB-KW"/>
</dbReference>
<dbReference type="EMBL" id="FUKR01000073">
    <property type="protein sequence ID" value="SJN41434.1"/>
    <property type="molecule type" value="Genomic_DNA"/>
</dbReference>
<dbReference type="AlphaFoldDB" id="A0A1R4KBA5"/>